<dbReference type="NCBIfam" id="TIGR00229">
    <property type="entry name" value="sensory_box"/>
    <property type="match status" value="1"/>
</dbReference>
<dbReference type="Pfam" id="PF00072">
    <property type="entry name" value="Response_reg"/>
    <property type="match status" value="1"/>
</dbReference>
<dbReference type="InterPro" id="IPR011006">
    <property type="entry name" value="CheY-like_superfamily"/>
</dbReference>
<feature type="transmembrane region" description="Helical" evidence="13">
    <location>
        <begin position="374"/>
        <end position="393"/>
    </location>
</feature>
<dbReference type="CDD" id="cd00156">
    <property type="entry name" value="REC"/>
    <property type="match status" value="1"/>
</dbReference>
<dbReference type="SUPFAM" id="SSF55785">
    <property type="entry name" value="PYP-like sensor domain (PAS domain)"/>
    <property type="match status" value="1"/>
</dbReference>
<keyword evidence="10 13" id="KW-0472">Membrane</keyword>
<dbReference type="InterPro" id="IPR038377">
    <property type="entry name" value="Na/Glc_symporter_sf"/>
</dbReference>
<dbReference type="SUPFAM" id="SSF52172">
    <property type="entry name" value="CheY-like"/>
    <property type="match status" value="1"/>
</dbReference>
<accession>A0ABW1SEN0</accession>
<evidence type="ECO:0000259" key="14">
    <source>
        <dbReference type="PROSITE" id="PS50109"/>
    </source>
</evidence>
<dbReference type="InterPro" id="IPR036097">
    <property type="entry name" value="HisK_dim/P_sf"/>
</dbReference>
<evidence type="ECO:0000313" key="17">
    <source>
        <dbReference type="EMBL" id="MFC6199669.1"/>
    </source>
</evidence>
<dbReference type="PANTHER" id="PTHR43047">
    <property type="entry name" value="TWO-COMPONENT HISTIDINE PROTEIN KINASE"/>
    <property type="match status" value="1"/>
</dbReference>
<comment type="caution">
    <text evidence="17">The sequence shown here is derived from an EMBL/GenBank/DDBJ whole genome shotgun (WGS) entry which is preliminary data.</text>
</comment>
<feature type="transmembrane region" description="Helical" evidence="13">
    <location>
        <begin position="192"/>
        <end position="216"/>
    </location>
</feature>
<dbReference type="InterPro" id="IPR003661">
    <property type="entry name" value="HisK_dim/P_dom"/>
</dbReference>
<organism evidence="17 18">
    <name type="scientific">Ponticaulis profundi</name>
    <dbReference type="NCBI Taxonomy" id="2665222"/>
    <lineage>
        <taxon>Bacteria</taxon>
        <taxon>Pseudomonadati</taxon>
        <taxon>Pseudomonadota</taxon>
        <taxon>Alphaproteobacteria</taxon>
        <taxon>Hyphomonadales</taxon>
        <taxon>Hyphomonadaceae</taxon>
        <taxon>Ponticaulis</taxon>
    </lineage>
</organism>
<evidence type="ECO:0000256" key="7">
    <source>
        <dbReference type="ARBA" id="ARBA00022692"/>
    </source>
</evidence>
<feature type="transmembrane region" description="Helical" evidence="13">
    <location>
        <begin position="275"/>
        <end position="300"/>
    </location>
</feature>
<gene>
    <name evidence="17" type="ORF">ACFQDM_16435</name>
</gene>
<dbReference type="CDD" id="cd10322">
    <property type="entry name" value="SLC5sbd"/>
    <property type="match status" value="1"/>
</dbReference>
<evidence type="ECO:0000256" key="10">
    <source>
        <dbReference type="ARBA" id="ARBA00023136"/>
    </source>
</evidence>
<dbReference type="Gene3D" id="1.20.1730.10">
    <property type="entry name" value="Sodium/glucose cotransporter"/>
    <property type="match status" value="1"/>
</dbReference>
<keyword evidence="9 13" id="KW-1133">Transmembrane helix</keyword>
<keyword evidence="12" id="KW-0175">Coiled coil</keyword>
<feature type="transmembrane region" description="Helical" evidence="13">
    <location>
        <begin position="115"/>
        <end position="133"/>
    </location>
</feature>
<dbReference type="InterPro" id="IPR005467">
    <property type="entry name" value="His_kinase_dom"/>
</dbReference>
<evidence type="ECO:0000256" key="1">
    <source>
        <dbReference type="ARBA" id="ARBA00000085"/>
    </source>
</evidence>
<dbReference type="RefSeq" id="WP_377380944.1">
    <property type="nucleotide sequence ID" value="NZ_JBHSSW010000066.1"/>
</dbReference>
<dbReference type="InterPro" id="IPR003594">
    <property type="entry name" value="HATPase_dom"/>
</dbReference>
<dbReference type="CDD" id="cd00130">
    <property type="entry name" value="PAS"/>
    <property type="match status" value="1"/>
</dbReference>
<evidence type="ECO:0000256" key="8">
    <source>
        <dbReference type="ARBA" id="ARBA00022777"/>
    </source>
</evidence>
<dbReference type="Gene3D" id="3.30.450.20">
    <property type="entry name" value="PAS domain"/>
    <property type="match status" value="1"/>
</dbReference>
<dbReference type="PROSITE" id="PS50112">
    <property type="entry name" value="PAS"/>
    <property type="match status" value="1"/>
</dbReference>
<dbReference type="PROSITE" id="PS50109">
    <property type="entry name" value="HIS_KIN"/>
    <property type="match status" value="1"/>
</dbReference>
<keyword evidence="5 11" id="KW-0597">Phosphoprotein</keyword>
<keyword evidence="6" id="KW-0808">Transferase</keyword>
<feature type="domain" description="Histidine kinase" evidence="14">
    <location>
        <begin position="799"/>
        <end position="1011"/>
    </location>
</feature>
<sequence>MPVWIVLIVSALYMGGLFFIAWQGDKGDESASRFHDNPTRYALALAVYCTSWTYFGAVGTAASSGWEYLPIYVGPIIVFLFLPNMLARIGDLVQRESITSLSDFLAARYGKSRTLAALATLAAVTASLPYISLQLKSVGWSFQALVFDAGSGGRIPPNETVLITSVVLAIFAILFGARTVDTTRTNAGLMRVLAFEAIVKLLALVAVCVLSVFLLVGDGEPLTEMASNPFKSDVSIPSFVTVVIVAMGVIVCLPRQFHVTFIERRRPEELKRARWLFPVYLVLTSLVIIPITLAGLQFVPADVPADLYVLALPLQHGDGLLALFVFLGGFSAAAGMVVVSTVALSTMVTNDLLVPLMMRTGRFDATHLRAGSQLLTTRRLVMFGILALAYGYYRFAGSSNALAQIGLLSFAAAIQFVPALIGALYWRGGRTQGAISGLLVGVALWLYTLFLPEFIGVERLLSVVPDVFHPQAFFGIDMGNNITHGVVWSLGANVFFYIVGSLQAKERLRDRIQAAAFVDFGRDASLPESHHQTSMTTGVTPDGLKALASRFLNSGAVDLAFQKIHEDTGIAVSGDVPADWRLVQRTEKLLASALGSASARVVLTSALAGADVALSDLLSILDQRTQAERFDRHMLQAMLENMPSGISVVDNEQKLVAWNSVYVELFQYPPDLVQVGQPISVMIEHNIESGWLEGDPVEQARRRVEYMRAGSPHRYERQSHDGRWLRITGNPMPGGGYVSIFHDITEDKAREKALVEANENLEARVKERTAELEAMAHDLDQARMDAEGANASKTRFLAAASHDLLQPLNAARLFLASIDTDDNAVAHQLVERADRSIQSADGLLKGLLDISRLDHGSVKAKPETLMLGPLLEDLVDEATPMAEQAGLDLRVAPTALSVRADPDFLQSILRNFLSNARRYTRTGGVLIGARRRGDFARIEVWDTGPGIPAEKQDLLFEEFQRLQDVDNSGVRGAGLGLSVAQRLAGFMGASLDLKSRVGKGSVFSVTVPIAKESQPKRRVQAQPVPSSGDLPPMQVLCVDDERTILDAMSALLEKWGCGVNTVQSLADARRLIDEGLEVDVLLADLELTDGQTGFDVIAMLRSRLPAPENVALLTAKSQPEIEQKTNAMSIELIRKPVDSVLLRRFLQRCGQRLRPQAAE</sequence>
<evidence type="ECO:0000256" key="4">
    <source>
        <dbReference type="ARBA" id="ARBA00012438"/>
    </source>
</evidence>
<dbReference type="SUPFAM" id="SSF47384">
    <property type="entry name" value="Homodimeric domain of signal transducing histidine kinase"/>
    <property type="match status" value="1"/>
</dbReference>
<feature type="transmembrane region" description="Helical" evidence="13">
    <location>
        <begin position="68"/>
        <end position="87"/>
    </location>
</feature>
<dbReference type="EC" id="2.7.13.3" evidence="4"/>
<dbReference type="InterPro" id="IPR004358">
    <property type="entry name" value="Sig_transdc_His_kin-like_C"/>
</dbReference>
<evidence type="ECO:0000259" key="15">
    <source>
        <dbReference type="PROSITE" id="PS50110"/>
    </source>
</evidence>
<evidence type="ECO:0000256" key="2">
    <source>
        <dbReference type="ARBA" id="ARBA00004141"/>
    </source>
</evidence>
<dbReference type="InterPro" id="IPR001734">
    <property type="entry name" value="Na/solute_symporter"/>
</dbReference>
<dbReference type="Pfam" id="PF02518">
    <property type="entry name" value="HATPase_c"/>
    <property type="match status" value="1"/>
</dbReference>
<evidence type="ECO:0000256" key="9">
    <source>
        <dbReference type="ARBA" id="ARBA00022989"/>
    </source>
</evidence>
<dbReference type="CDD" id="cd00082">
    <property type="entry name" value="HisKA"/>
    <property type="match status" value="1"/>
</dbReference>
<feature type="transmembrane region" description="Helical" evidence="13">
    <location>
        <begin position="6"/>
        <end position="22"/>
    </location>
</feature>
<dbReference type="Pfam" id="PF12860">
    <property type="entry name" value="PAS_7"/>
    <property type="match status" value="1"/>
</dbReference>
<dbReference type="SMART" id="SM00387">
    <property type="entry name" value="HATPase_c"/>
    <property type="match status" value="1"/>
</dbReference>
<dbReference type="PANTHER" id="PTHR43047:SF9">
    <property type="entry name" value="HISTIDINE KINASE"/>
    <property type="match status" value="1"/>
</dbReference>
<comment type="similarity">
    <text evidence="3">Belongs to the sodium:solute symporter (SSF) (TC 2.A.21) family.</text>
</comment>
<evidence type="ECO:0000256" key="5">
    <source>
        <dbReference type="ARBA" id="ARBA00022553"/>
    </source>
</evidence>
<dbReference type="InterPro" id="IPR000014">
    <property type="entry name" value="PAS"/>
</dbReference>
<evidence type="ECO:0000256" key="13">
    <source>
        <dbReference type="SAM" id="Phobius"/>
    </source>
</evidence>
<dbReference type="Pfam" id="PF00512">
    <property type="entry name" value="HisKA"/>
    <property type="match status" value="1"/>
</dbReference>
<name>A0ABW1SEN0_9PROT</name>
<keyword evidence="7 13" id="KW-0812">Transmembrane</keyword>
<feature type="transmembrane region" description="Helical" evidence="13">
    <location>
        <begin position="433"/>
        <end position="451"/>
    </location>
</feature>
<dbReference type="SUPFAM" id="SSF55874">
    <property type="entry name" value="ATPase domain of HSP90 chaperone/DNA topoisomerase II/histidine kinase"/>
    <property type="match status" value="1"/>
</dbReference>
<comment type="subcellular location">
    <subcellularLocation>
        <location evidence="2">Membrane</location>
        <topology evidence="2">Multi-pass membrane protein</topology>
    </subcellularLocation>
</comment>
<feature type="transmembrane region" description="Helical" evidence="13">
    <location>
        <begin position="42"/>
        <end position="62"/>
    </location>
</feature>
<dbReference type="Proteomes" id="UP001596303">
    <property type="component" value="Unassembled WGS sequence"/>
</dbReference>
<keyword evidence="18" id="KW-1185">Reference proteome</keyword>
<comment type="catalytic activity">
    <reaction evidence="1">
        <text>ATP + protein L-histidine = ADP + protein N-phospho-L-histidine.</text>
        <dbReference type="EC" id="2.7.13.3"/>
    </reaction>
</comment>
<dbReference type="InterPro" id="IPR001789">
    <property type="entry name" value="Sig_transdc_resp-reg_receiver"/>
</dbReference>
<evidence type="ECO:0000256" key="12">
    <source>
        <dbReference type="SAM" id="Coils"/>
    </source>
</evidence>
<dbReference type="EMBL" id="JBHSSW010000066">
    <property type="protein sequence ID" value="MFC6199669.1"/>
    <property type="molecule type" value="Genomic_DNA"/>
</dbReference>
<feature type="modified residue" description="4-aspartylphosphate" evidence="11">
    <location>
        <position position="1084"/>
    </location>
</feature>
<dbReference type="PROSITE" id="PS50110">
    <property type="entry name" value="RESPONSE_REGULATORY"/>
    <property type="match status" value="1"/>
</dbReference>
<dbReference type="PROSITE" id="PS50283">
    <property type="entry name" value="NA_SOLUT_SYMP_3"/>
    <property type="match status" value="1"/>
</dbReference>
<reference evidence="18" key="1">
    <citation type="journal article" date="2019" name="Int. J. Syst. Evol. Microbiol.">
        <title>The Global Catalogue of Microorganisms (GCM) 10K type strain sequencing project: providing services to taxonomists for standard genome sequencing and annotation.</title>
        <authorList>
            <consortium name="The Broad Institute Genomics Platform"/>
            <consortium name="The Broad Institute Genome Sequencing Center for Infectious Disease"/>
            <person name="Wu L."/>
            <person name="Ma J."/>
        </authorList>
    </citation>
    <scope>NUCLEOTIDE SEQUENCE [LARGE SCALE GENOMIC DNA]</scope>
    <source>
        <strain evidence="18">CGMCC-1.15741</strain>
    </source>
</reference>
<keyword evidence="8" id="KW-0418">Kinase</keyword>
<dbReference type="Gene3D" id="1.10.287.130">
    <property type="match status" value="1"/>
</dbReference>
<feature type="transmembrane region" description="Helical" evidence="13">
    <location>
        <begin position="236"/>
        <end position="254"/>
    </location>
</feature>
<dbReference type="InterPro" id="IPR035965">
    <property type="entry name" value="PAS-like_dom_sf"/>
</dbReference>
<evidence type="ECO:0000259" key="16">
    <source>
        <dbReference type="PROSITE" id="PS50112"/>
    </source>
</evidence>
<dbReference type="SMART" id="SM00448">
    <property type="entry name" value="REC"/>
    <property type="match status" value="1"/>
</dbReference>
<dbReference type="InterPro" id="IPR036890">
    <property type="entry name" value="HATPase_C_sf"/>
</dbReference>
<evidence type="ECO:0000313" key="18">
    <source>
        <dbReference type="Proteomes" id="UP001596303"/>
    </source>
</evidence>
<dbReference type="SMART" id="SM00388">
    <property type="entry name" value="HisKA"/>
    <property type="match status" value="1"/>
</dbReference>
<feature type="domain" description="Response regulatory" evidence="15">
    <location>
        <begin position="1034"/>
        <end position="1150"/>
    </location>
</feature>
<protein>
    <recommendedName>
        <fullName evidence="4">histidine kinase</fullName>
        <ecNumber evidence="4">2.7.13.3</ecNumber>
    </recommendedName>
</protein>
<evidence type="ECO:0000256" key="3">
    <source>
        <dbReference type="ARBA" id="ARBA00006434"/>
    </source>
</evidence>
<feature type="transmembrane region" description="Helical" evidence="13">
    <location>
        <begin position="405"/>
        <end position="426"/>
    </location>
</feature>
<feature type="coiled-coil region" evidence="12">
    <location>
        <begin position="751"/>
        <end position="778"/>
    </location>
</feature>
<feature type="domain" description="PAS" evidence="16">
    <location>
        <begin position="631"/>
        <end position="671"/>
    </location>
</feature>
<dbReference type="Gene3D" id="3.30.565.10">
    <property type="entry name" value="Histidine kinase-like ATPase, C-terminal domain"/>
    <property type="match status" value="1"/>
</dbReference>
<proteinExistence type="inferred from homology"/>
<dbReference type="Gene3D" id="3.40.50.2300">
    <property type="match status" value="1"/>
</dbReference>
<feature type="transmembrane region" description="Helical" evidence="13">
    <location>
        <begin position="161"/>
        <end position="180"/>
    </location>
</feature>
<dbReference type="PRINTS" id="PR00344">
    <property type="entry name" value="BCTRLSENSOR"/>
</dbReference>
<evidence type="ECO:0000256" key="6">
    <source>
        <dbReference type="ARBA" id="ARBA00022679"/>
    </source>
</evidence>
<evidence type="ECO:0000256" key="11">
    <source>
        <dbReference type="PROSITE-ProRule" id="PRU00169"/>
    </source>
</evidence>
<feature type="transmembrane region" description="Helical" evidence="13">
    <location>
        <begin position="320"/>
        <end position="353"/>
    </location>
</feature>